<organism evidence="1 2">
    <name type="scientific">Hypothenemus hampei</name>
    <name type="common">Coffee berry borer</name>
    <dbReference type="NCBI Taxonomy" id="57062"/>
    <lineage>
        <taxon>Eukaryota</taxon>
        <taxon>Metazoa</taxon>
        <taxon>Ecdysozoa</taxon>
        <taxon>Arthropoda</taxon>
        <taxon>Hexapoda</taxon>
        <taxon>Insecta</taxon>
        <taxon>Pterygota</taxon>
        <taxon>Neoptera</taxon>
        <taxon>Endopterygota</taxon>
        <taxon>Coleoptera</taxon>
        <taxon>Polyphaga</taxon>
        <taxon>Cucujiformia</taxon>
        <taxon>Curculionidae</taxon>
        <taxon>Scolytinae</taxon>
        <taxon>Hypothenemus</taxon>
    </lineage>
</organism>
<comment type="caution">
    <text evidence="1">The sequence shown here is derived from an EMBL/GenBank/DDBJ whole genome shotgun (WGS) entry which is preliminary data.</text>
</comment>
<dbReference type="AlphaFoldDB" id="A0ABD1ESG8"/>
<dbReference type="Proteomes" id="UP001566132">
    <property type="component" value="Unassembled WGS sequence"/>
</dbReference>
<sequence length="98" mass="11419">MGLQEIIYICHDIVAPPTCFGQICPDNTSNCKEQKESSPDRSKIQVKISCLDDYESSLKDYYFEEPSRLDPYTSYRNTRYESVNEGIFHNPNTNLLYH</sequence>
<name>A0ABD1ESG8_HYPHA</name>
<reference evidence="1 2" key="1">
    <citation type="submission" date="2024-05" db="EMBL/GenBank/DDBJ databases">
        <title>Genetic variation in Jamaican populations of the coffee berry borer (Hypothenemus hampei).</title>
        <authorList>
            <person name="Errbii M."/>
            <person name="Myrie A."/>
        </authorList>
    </citation>
    <scope>NUCLEOTIDE SEQUENCE [LARGE SCALE GENOMIC DNA]</scope>
    <source>
        <strain evidence="1">JA-Hopewell-2020-01-JO</strain>
        <tissue evidence="1">Whole body</tissue>
    </source>
</reference>
<evidence type="ECO:0000313" key="1">
    <source>
        <dbReference type="EMBL" id="KAL1501733.1"/>
    </source>
</evidence>
<accession>A0ABD1ESG8</accession>
<protein>
    <submittedName>
        <fullName evidence="1">Uncharacterized protein</fullName>
    </submittedName>
</protein>
<gene>
    <name evidence="1" type="ORF">ABEB36_007009</name>
</gene>
<dbReference type="EMBL" id="JBDJPC010000005">
    <property type="protein sequence ID" value="KAL1501733.1"/>
    <property type="molecule type" value="Genomic_DNA"/>
</dbReference>
<keyword evidence="2" id="KW-1185">Reference proteome</keyword>
<proteinExistence type="predicted"/>
<evidence type="ECO:0000313" key="2">
    <source>
        <dbReference type="Proteomes" id="UP001566132"/>
    </source>
</evidence>